<dbReference type="RefSeq" id="WP_120192761.1">
    <property type="nucleotide sequence ID" value="NZ_RAPK01000008.1"/>
</dbReference>
<evidence type="ECO:0000313" key="10">
    <source>
        <dbReference type="EMBL" id="RKD73283.1"/>
    </source>
</evidence>
<evidence type="ECO:0000256" key="6">
    <source>
        <dbReference type="ARBA" id="ARBA00022989"/>
    </source>
</evidence>
<name>A0A419V465_9BACL</name>
<comment type="similarity">
    <text evidence="2 8">Belongs to the ABC-3 integral membrane protein family.</text>
</comment>
<dbReference type="PANTHER" id="PTHR30477">
    <property type="entry name" value="ABC-TRANSPORTER METAL-BINDING PROTEIN"/>
    <property type="match status" value="1"/>
</dbReference>
<keyword evidence="11" id="KW-1185">Reference proteome</keyword>
<dbReference type="CDD" id="cd06550">
    <property type="entry name" value="TM_ABC_iron-siderophores_like"/>
    <property type="match status" value="1"/>
</dbReference>
<feature type="transmembrane region" description="Helical" evidence="9">
    <location>
        <begin position="173"/>
        <end position="196"/>
    </location>
</feature>
<dbReference type="Pfam" id="PF00950">
    <property type="entry name" value="ABC-3"/>
    <property type="match status" value="1"/>
</dbReference>
<comment type="subcellular location">
    <subcellularLocation>
        <location evidence="1 8">Cell membrane</location>
        <topology evidence="1 8">Multi-pass membrane protein</topology>
    </subcellularLocation>
</comment>
<keyword evidence="6 9" id="KW-1133">Transmembrane helix</keyword>
<feature type="transmembrane region" description="Helical" evidence="9">
    <location>
        <begin position="57"/>
        <end position="75"/>
    </location>
</feature>
<dbReference type="GO" id="GO:0055085">
    <property type="term" value="P:transmembrane transport"/>
    <property type="evidence" value="ECO:0007669"/>
    <property type="project" value="InterPro"/>
</dbReference>
<feature type="transmembrane region" description="Helical" evidence="9">
    <location>
        <begin position="254"/>
        <end position="274"/>
    </location>
</feature>
<feature type="transmembrane region" description="Helical" evidence="9">
    <location>
        <begin position="6"/>
        <end position="26"/>
    </location>
</feature>
<dbReference type="Proteomes" id="UP000285120">
    <property type="component" value="Unassembled WGS sequence"/>
</dbReference>
<dbReference type="OrthoDB" id="9788905at2"/>
<evidence type="ECO:0000256" key="3">
    <source>
        <dbReference type="ARBA" id="ARBA00022448"/>
    </source>
</evidence>
<accession>A0A419V465</accession>
<dbReference type="PANTHER" id="PTHR30477:SF8">
    <property type="entry name" value="METAL TRANSPORT SYSTEM MEMBRANE PROTEIN CT_070-RELATED"/>
    <property type="match status" value="1"/>
</dbReference>
<dbReference type="Gene3D" id="1.10.3470.10">
    <property type="entry name" value="ABC transporter involved in vitamin B12 uptake, BtuC"/>
    <property type="match status" value="1"/>
</dbReference>
<dbReference type="GO" id="GO:0010043">
    <property type="term" value="P:response to zinc ion"/>
    <property type="evidence" value="ECO:0007669"/>
    <property type="project" value="TreeGrafter"/>
</dbReference>
<evidence type="ECO:0000256" key="8">
    <source>
        <dbReference type="RuleBase" id="RU003943"/>
    </source>
</evidence>
<evidence type="ECO:0000256" key="5">
    <source>
        <dbReference type="ARBA" id="ARBA00022692"/>
    </source>
</evidence>
<keyword evidence="7 9" id="KW-0472">Membrane</keyword>
<feature type="transmembrane region" description="Helical" evidence="9">
    <location>
        <begin position="33"/>
        <end position="51"/>
    </location>
</feature>
<dbReference type="AlphaFoldDB" id="A0A419V465"/>
<gene>
    <name evidence="10" type="ORF">ATL39_1574</name>
</gene>
<dbReference type="InterPro" id="IPR001626">
    <property type="entry name" value="ABC_TroCD"/>
</dbReference>
<dbReference type="GO" id="GO:0043190">
    <property type="term" value="C:ATP-binding cassette (ABC) transporter complex"/>
    <property type="evidence" value="ECO:0007669"/>
    <property type="project" value="InterPro"/>
</dbReference>
<feature type="transmembrane region" description="Helical" evidence="9">
    <location>
        <begin position="229"/>
        <end position="248"/>
    </location>
</feature>
<feature type="transmembrane region" description="Helical" evidence="9">
    <location>
        <begin position="142"/>
        <end position="161"/>
    </location>
</feature>
<sequence>MLYELWILAISSLVAATCGIVGTFLVLRRIAMVADAISHTVLLGIVGAFLVSQTLEGPLMLIGAAVVGLATTYFIQVLDNAGVPADAAIGVVFTSLFSVGVILVSLYARDVHLDVDHVLMGDISFAPFHTIEWNGIPMGPQAFWVILAVFIIDLALILLLYKEFKITSFDPALAAALGIPVTLIHYLLMTMVSITAVASFDAVGAILVVALLIVPPATAYLLTEKLSRMIIVSALTGVAAAVTGYYTAKYFNVSIAGCIASAAGALFLIAFLFSPSQGILLRGRQRKKAAAPASS</sequence>
<feature type="transmembrane region" description="Helical" evidence="9">
    <location>
        <begin position="202"/>
        <end position="222"/>
    </location>
</feature>
<evidence type="ECO:0000256" key="9">
    <source>
        <dbReference type="SAM" id="Phobius"/>
    </source>
</evidence>
<evidence type="ECO:0000256" key="4">
    <source>
        <dbReference type="ARBA" id="ARBA00022475"/>
    </source>
</evidence>
<dbReference type="EMBL" id="RAPK01000008">
    <property type="protein sequence ID" value="RKD73283.1"/>
    <property type="molecule type" value="Genomic_DNA"/>
</dbReference>
<dbReference type="InterPro" id="IPR037294">
    <property type="entry name" value="ABC_BtuC-like"/>
</dbReference>
<protein>
    <submittedName>
        <fullName evidence="10">Manganese/zinc/iron transport system permease protein</fullName>
    </submittedName>
</protein>
<keyword evidence="5 8" id="KW-0812">Transmembrane</keyword>
<keyword evidence="4" id="KW-1003">Cell membrane</keyword>
<comment type="caution">
    <text evidence="10">The sequence shown here is derived from an EMBL/GenBank/DDBJ whole genome shotgun (WGS) entry which is preliminary data.</text>
</comment>
<evidence type="ECO:0000256" key="1">
    <source>
        <dbReference type="ARBA" id="ARBA00004651"/>
    </source>
</evidence>
<proteinExistence type="inferred from homology"/>
<reference evidence="10 11" key="1">
    <citation type="submission" date="2018-09" db="EMBL/GenBank/DDBJ databases">
        <title>Genomic Encyclopedia of Archaeal and Bacterial Type Strains, Phase II (KMG-II): from individual species to whole genera.</title>
        <authorList>
            <person name="Goeker M."/>
        </authorList>
    </citation>
    <scope>NUCLEOTIDE SEQUENCE [LARGE SCALE GENOMIC DNA]</scope>
    <source>
        <strain evidence="10 11">DSM 17008</strain>
    </source>
</reference>
<evidence type="ECO:0000313" key="11">
    <source>
        <dbReference type="Proteomes" id="UP000285120"/>
    </source>
</evidence>
<organism evidence="10 11">
    <name type="scientific">Sinobaca qinghaiensis</name>
    <dbReference type="NCBI Taxonomy" id="342944"/>
    <lineage>
        <taxon>Bacteria</taxon>
        <taxon>Bacillati</taxon>
        <taxon>Bacillota</taxon>
        <taxon>Bacilli</taxon>
        <taxon>Bacillales</taxon>
        <taxon>Sporolactobacillaceae</taxon>
        <taxon>Sinobaca</taxon>
    </lineage>
</organism>
<feature type="transmembrane region" description="Helical" evidence="9">
    <location>
        <begin position="87"/>
        <end position="108"/>
    </location>
</feature>
<dbReference type="SUPFAM" id="SSF81345">
    <property type="entry name" value="ABC transporter involved in vitamin B12 uptake, BtuC"/>
    <property type="match status" value="1"/>
</dbReference>
<keyword evidence="3 8" id="KW-0813">Transport</keyword>
<evidence type="ECO:0000256" key="7">
    <source>
        <dbReference type="ARBA" id="ARBA00023136"/>
    </source>
</evidence>
<evidence type="ECO:0000256" key="2">
    <source>
        <dbReference type="ARBA" id="ARBA00008034"/>
    </source>
</evidence>